<comment type="caution">
    <text evidence="1">The sequence shown here is derived from an EMBL/GenBank/DDBJ whole genome shotgun (WGS) entry which is preliminary data.</text>
</comment>
<dbReference type="AlphaFoldDB" id="A0A0D0ISV1"/>
<evidence type="ECO:0000313" key="1">
    <source>
        <dbReference type="EMBL" id="KIP96262.1"/>
    </source>
</evidence>
<protein>
    <submittedName>
        <fullName evidence="1">Uncharacterized protein</fullName>
    </submittedName>
</protein>
<name>A0A0D0ISV1_9PSED</name>
<dbReference type="EMBL" id="JXQW01000063">
    <property type="protein sequence ID" value="KIP96262.1"/>
    <property type="molecule type" value="Genomic_DNA"/>
</dbReference>
<sequence length="130" mass="14788">MALLDMVVNLHYEVNGTAGTQRARPHNGQLSARARPPRVAKQRIQAGLRAHDDHWAVMRIGLPMLSHSGHDDPDIRLPLRGQRRTRTGFPFHLTHGGVRHLKQPRKDIMKRQMRQYVTDQLVIDRVAGSA</sequence>
<proteinExistence type="predicted"/>
<organism evidence="1 2">
    <name type="scientific">Pseudomonas fulva</name>
    <dbReference type="NCBI Taxonomy" id="47880"/>
    <lineage>
        <taxon>Bacteria</taxon>
        <taxon>Pseudomonadati</taxon>
        <taxon>Pseudomonadota</taxon>
        <taxon>Gammaproteobacteria</taxon>
        <taxon>Pseudomonadales</taxon>
        <taxon>Pseudomonadaceae</taxon>
        <taxon>Pseudomonas</taxon>
    </lineage>
</organism>
<evidence type="ECO:0000313" key="2">
    <source>
        <dbReference type="Proteomes" id="UP000032068"/>
    </source>
</evidence>
<dbReference type="Proteomes" id="UP000032068">
    <property type="component" value="Unassembled WGS sequence"/>
</dbReference>
<reference evidence="1 2" key="1">
    <citation type="submission" date="2014-12" db="EMBL/GenBank/DDBJ databases">
        <title>16Stimator: statistical estimation of ribosomal gene copy numbers from draft genome assemblies.</title>
        <authorList>
            <person name="Perisin M.A."/>
            <person name="Vetter M."/>
            <person name="Gilbert J.A."/>
            <person name="Bergelson J."/>
        </authorList>
    </citation>
    <scope>NUCLEOTIDE SEQUENCE [LARGE SCALE GENOMIC DNA]</scope>
    <source>
        <strain evidence="1 2">MEJ086</strain>
    </source>
</reference>
<gene>
    <name evidence="1" type="ORF">RU08_21300</name>
</gene>
<accession>A0A0D0ISV1</accession>